<dbReference type="GO" id="GO:0004222">
    <property type="term" value="F:metalloendopeptidase activity"/>
    <property type="evidence" value="ECO:0007669"/>
    <property type="project" value="InterPro"/>
</dbReference>
<keyword evidence="7" id="KW-1133">Transmembrane helix</keyword>
<evidence type="ECO:0000313" key="10">
    <source>
        <dbReference type="EMBL" id="SHG53006.1"/>
    </source>
</evidence>
<reference evidence="10" key="2">
    <citation type="submission" date="2016-11" db="EMBL/GenBank/DDBJ databases">
        <authorList>
            <person name="Jaros S."/>
            <person name="Januszkiewicz K."/>
            <person name="Wedrychowicz H."/>
        </authorList>
    </citation>
    <scope>NUCLEOTIDE SEQUENCE [LARGE SCALE GENOMIC DNA]</scope>
    <source>
        <strain evidence="10">DSM 19729</strain>
    </source>
</reference>
<name>A0A1M5KJK5_9FLAO</name>
<keyword evidence="3 6" id="KW-0378">Hydrolase</keyword>
<comment type="similarity">
    <text evidence="6">Belongs to the peptidase M48 family.</text>
</comment>
<dbReference type="InterPro" id="IPR051156">
    <property type="entry name" value="Mito/Outer_Membr_Metalloprot"/>
</dbReference>
<dbReference type="RefSeq" id="WP_072940612.1">
    <property type="nucleotide sequence ID" value="NZ_FQWO01000002.1"/>
</dbReference>
<gene>
    <name evidence="9" type="ORF">BC624_102287</name>
    <name evidence="10" type="ORF">SAMN05443373_102287</name>
</gene>
<keyword evidence="7" id="KW-0812">Transmembrane</keyword>
<evidence type="ECO:0000313" key="12">
    <source>
        <dbReference type="Proteomes" id="UP000237771"/>
    </source>
</evidence>
<keyword evidence="12" id="KW-1185">Reference proteome</keyword>
<reference evidence="11" key="1">
    <citation type="submission" date="2016-11" db="EMBL/GenBank/DDBJ databases">
        <authorList>
            <person name="Varghese N."/>
            <person name="Submissions S."/>
        </authorList>
    </citation>
    <scope>NUCLEOTIDE SEQUENCE [LARGE SCALE GENOMIC DNA]</scope>
    <source>
        <strain evidence="11">DSM 19729</strain>
    </source>
</reference>
<evidence type="ECO:0000313" key="11">
    <source>
        <dbReference type="Proteomes" id="UP000184384"/>
    </source>
</evidence>
<dbReference type="PANTHER" id="PTHR22726">
    <property type="entry name" value="METALLOENDOPEPTIDASE OMA1"/>
    <property type="match status" value="1"/>
</dbReference>
<sequence length="355" mass="40020">MKNKTIGVFYDGNSSVPQPIELSFDKGTSMFHFELANNTANSWKLESVSFEKKGMALNLQHGEETVQSIMVKDSDFIRDLTVFRKNNGQLDWYHKLLNLGLTSHAFFAFLIMLFIGLSYVYAIPWVAEKSVVLIPEDYDDKLGSNFFQENMFFSSVDSVKTAALNAFAKELKLKNNKPIKFTVVDSDIVNAFALPDGNIVVYQGILDEMKSYEELVALIGHEVSHVNNRHSMKAICRSLSGYLFISAILGDANGIMATIGDNVNSLQSLSFSREFEHQADLDGFEILVSNGVNPQGMSDLFKRLQQDNTISIPEFLSSHPLTEERISYIDKMIKTRSFEAKTNDKLKGIFEKLKK</sequence>
<dbReference type="CDD" id="cd07332">
    <property type="entry name" value="M48C_Oma1_like"/>
    <property type="match status" value="1"/>
</dbReference>
<dbReference type="Proteomes" id="UP000184384">
    <property type="component" value="Unassembled WGS sequence"/>
</dbReference>
<dbReference type="OrthoDB" id="9810445at2"/>
<dbReference type="EMBL" id="PVUB01000002">
    <property type="protein sequence ID" value="PRZ26321.1"/>
    <property type="molecule type" value="Genomic_DNA"/>
</dbReference>
<keyword evidence="1 6" id="KW-0645">Protease</keyword>
<keyword evidence="2" id="KW-0479">Metal-binding</keyword>
<proteinExistence type="inferred from homology"/>
<dbReference type="STRING" id="280093.SAMN05443373_102287"/>
<evidence type="ECO:0000259" key="8">
    <source>
        <dbReference type="Pfam" id="PF01435"/>
    </source>
</evidence>
<evidence type="ECO:0000256" key="4">
    <source>
        <dbReference type="ARBA" id="ARBA00022833"/>
    </source>
</evidence>
<protein>
    <submittedName>
        <fullName evidence="9">Peptidase M48-like protein</fullName>
    </submittedName>
    <submittedName>
        <fullName evidence="10">Peptidase family M48</fullName>
    </submittedName>
</protein>
<keyword evidence="4 6" id="KW-0862">Zinc</keyword>
<dbReference type="AlphaFoldDB" id="A0A1M5KJK5"/>
<dbReference type="InterPro" id="IPR001915">
    <property type="entry name" value="Peptidase_M48"/>
</dbReference>
<keyword evidence="7" id="KW-0472">Membrane</keyword>
<keyword evidence="5 6" id="KW-0482">Metalloprotease</keyword>
<evidence type="ECO:0000256" key="5">
    <source>
        <dbReference type="ARBA" id="ARBA00023049"/>
    </source>
</evidence>
<feature type="domain" description="Peptidase M48" evidence="8">
    <location>
        <begin position="164"/>
        <end position="332"/>
    </location>
</feature>
<dbReference type="Proteomes" id="UP000237771">
    <property type="component" value="Unassembled WGS sequence"/>
</dbReference>
<evidence type="ECO:0000256" key="2">
    <source>
        <dbReference type="ARBA" id="ARBA00022723"/>
    </source>
</evidence>
<reference evidence="9 12" key="3">
    <citation type="submission" date="2018-03" db="EMBL/GenBank/DDBJ databases">
        <title>Genomic Encyclopedia of Archaeal and Bacterial Type Strains, Phase II (KMG-II): from individual species to whole genera.</title>
        <authorList>
            <person name="Goeker M."/>
        </authorList>
    </citation>
    <scope>NUCLEOTIDE SEQUENCE [LARGE SCALE GENOMIC DNA]</scope>
    <source>
        <strain evidence="9 12">DSM 17797</strain>
    </source>
</reference>
<dbReference type="PANTHER" id="PTHR22726:SF1">
    <property type="entry name" value="METALLOENDOPEPTIDASE OMA1, MITOCHONDRIAL"/>
    <property type="match status" value="1"/>
</dbReference>
<evidence type="ECO:0000313" key="9">
    <source>
        <dbReference type="EMBL" id="PRZ26321.1"/>
    </source>
</evidence>
<comment type="cofactor">
    <cofactor evidence="6">
        <name>Zn(2+)</name>
        <dbReference type="ChEBI" id="CHEBI:29105"/>
    </cofactor>
    <text evidence="6">Binds 1 zinc ion per subunit.</text>
</comment>
<organism evidence="10 11">
    <name type="scientific">Flavobacterium granuli</name>
    <dbReference type="NCBI Taxonomy" id="280093"/>
    <lineage>
        <taxon>Bacteria</taxon>
        <taxon>Pseudomonadati</taxon>
        <taxon>Bacteroidota</taxon>
        <taxon>Flavobacteriia</taxon>
        <taxon>Flavobacteriales</taxon>
        <taxon>Flavobacteriaceae</taxon>
        <taxon>Flavobacterium</taxon>
    </lineage>
</organism>
<evidence type="ECO:0000256" key="1">
    <source>
        <dbReference type="ARBA" id="ARBA00022670"/>
    </source>
</evidence>
<dbReference type="Gene3D" id="3.30.2010.10">
    <property type="entry name" value="Metalloproteases ('zincins'), catalytic domain"/>
    <property type="match status" value="1"/>
</dbReference>
<dbReference type="GO" id="GO:0016020">
    <property type="term" value="C:membrane"/>
    <property type="evidence" value="ECO:0007669"/>
    <property type="project" value="TreeGrafter"/>
</dbReference>
<feature type="transmembrane region" description="Helical" evidence="7">
    <location>
        <begin position="105"/>
        <end position="127"/>
    </location>
</feature>
<dbReference type="EMBL" id="FQWO01000002">
    <property type="protein sequence ID" value="SHG53006.1"/>
    <property type="molecule type" value="Genomic_DNA"/>
</dbReference>
<evidence type="ECO:0000256" key="3">
    <source>
        <dbReference type="ARBA" id="ARBA00022801"/>
    </source>
</evidence>
<dbReference type="Pfam" id="PF01435">
    <property type="entry name" value="Peptidase_M48"/>
    <property type="match status" value="1"/>
</dbReference>
<evidence type="ECO:0000256" key="6">
    <source>
        <dbReference type="RuleBase" id="RU003983"/>
    </source>
</evidence>
<evidence type="ECO:0000256" key="7">
    <source>
        <dbReference type="SAM" id="Phobius"/>
    </source>
</evidence>
<dbReference type="GO" id="GO:0046872">
    <property type="term" value="F:metal ion binding"/>
    <property type="evidence" value="ECO:0007669"/>
    <property type="project" value="UniProtKB-KW"/>
</dbReference>
<dbReference type="GO" id="GO:0051603">
    <property type="term" value="P:proteolysis involved in protein catabolic process"/>
    <property type="evidence" value="ECO:0007669"/>
    <property type="project" value="TreeGrafter"/>
</dbReference>
<accession>A0A1M5KJK5</accession>